<dbReference type="InterPro" id="IPR029787">
    <property type="entry name" value="Nucleotide_cyclase"/>
</dbReference>
<evidence type="ECO:0000256" key="8">
    <source>
        <dbReference type="ARBA" id="ARBA00023136"/>
    </source>
</evidence>
<dbReference type="SUPFAM" id="SSF56112">
    <property type="entry name" value="Protein kinase-like (PK-like)"/>
    <property type="match status" value="1"/>
</dbReference>
<keyword evidence="20" id="KW-1185">Reference proteome</keyword>
<dbReference type="Proteomes" id="UP000030746">
    <property type="component" value="Unassembled WGS sequence"/>
</dbReference>
<dbReference type="PRINTS" id="PR00109">
    <property type="entry name" value="TYRKINASE"/>
</dbReference>
<organism evidence="19 20">
    <name type="scientific">Lottia gigantea</name>
    <name type="common">Giant owl limpet</name>
    <dbReference type="NCBI Taxonomy" id="225164"/>
    <lineage>
        <taxon>Eukaryota</taxon>
        <taxon>Metazoa</taxon>
        <taxon>Spiralia</taxon>
        <taxon>Lophotrochozoa</taxon>
        <taxon>Mollusca</taxon>
        <taxon>Gastropoda</taxon>
        <taxon>Patellogastropoda</taxon>
        <taxon>Lottioidea</taxon>
        <taxon>Lottiidae</taxon>
        <taxon>Lottia</taxon>
    </lineage>
</organism>
<dbReference type="GO" id="GO:0005525">
    <property type="term" value="F:GTP binding"/>
    <property type="evidence" value="ECO:0007669"/>
    <property type="project" value="UniProtKB-KW"/>
</dbReference>
<evidence type="ECO:0000256" key="11">
    <source>
        <dbReference type="ARBA" id="ARBA00023239"/>
    </source>
</evidence>
<dbReference type="CTD" id="20230846"/>
<feature type="non-terminal residue" evidence="19">
    <location>
        <position position="1"/>
    </location>
</feature>
<dbReference type="Pfam" id="PF00211">
    <property type="entry name" value="Guanylate_cyc"/>
    <property type="match status" value="1"/>
</dbReference>
<comment type="similarity">
    <text evidence="13">Belongs to the adenylyl cyclase class-4/guanylyl cyclase family.</text>
</comment>
<reference evidence="19 20" key="1">
    <citation type="journal article" date="2013" name="Nature">
        <title>Insights into bilaterian evolution from three spiralian genomes.</title>
        <authorList>
            <person name="Simakov O."/>
            <person name="Marletaz F."/>
            <person name="Cho S.J."/>
            <person name="Edsinger-Gonzales E."/>
            <person name="Havlak P."/>
            <person name="Hellsten U."/>
            <person name="Kuo D.H."/>
            <person name="Larsson T."/>
            <person name="Lv J."/>
            <person name="Arendt D."/>
            <person name="Savage R."/>
            <person name="Osoegawa K."/>
            <person name="de Jong P."/>
            <person name="Grimwood J."/>
            <person name="Chapman J.A."/>
            <person name="Shapiro H."/>
            <person name="Aerts A."/>
            <person name="Otillar R.P."/>
            <person name="Terry A.Y."/>
            <person name="Boore J.L."/>
            <person name="Grigoriev I.V."/>
            <person name="Lindberg D.R."/>
            <person name="Seaver E.C."/>
            <person name="Weisblat D.A."/>
            <person name="Putnam N.H."/>
            <person name="Rokhsar D.S."/>
        </authorList>
    </citation>
    <scope>NUCLEOTIDE SEQUENCE [LARGE SCALE GENOMIC DNA]</scope>
</reference>
<dbReference type="CDD" id="cd07302">
    <property type="entry name" value="CHD"/>
    <property type="match status" value="1"/>
</dbReference>
<dbReference type="GO" id="GO:0004672">
    <property type="term" value="F:protein kinase activity"/>
    <property type="evidence" value="ECO:0007669"/>
    <property type="project" value="InterPro"/>
</dbReference>
<dbReference type="InterPro" id="IPR011009">
    <property type="entry name" value="Kinase-like_dom_sf"/>
</dbReference>
<dbReference type="GeneID" id="20230846"/>
<dbReference type="GO" id="GO:0004016">
    <property type="term" value="F:adenylate cyclase activity"/>
    <property type="evidence" value="ECO:0007669"/>
    <property type="project" value="TreeGrafter"/>
</dbReference>
<dbReference type="GO" id="GO:0007168">
    <property type="term" value="P:receptor guanylyl cyclase signaling pathway"/>
    <property type="evidence" value="ECO:0007669"/>
    <property type="project" value="TreeGrafter"/>
</dbReference>
<dbReference type="KEGG" id="lgi:LOTGIDRAFT_112412"/>
<proteinExistence type="inferred from homology"/>
<evidence type="ECO:0000256" key="6">
    <source>
        <dbReference type="ARBA" id="ARBA00022989"/>
    </source>
</evidence>
<dbReference type="InterPro" id="IPR001054">
    <property type="entry name" value="A/G_cyclase"/>
</dbReference>
<evidence type="ECO:0000256" key="3">
    <source>
        <dbReference type="ARBA" id="ARBA00022692"/>
    </source>
</evidence>
<dbReference type="PROSITE" id="PS50011">
    <property type="entry name" value="PROTEIN_KINASE_DOM"/>
    <property type="match status" value="1"/>
</dbReference>
<protein>
    <recommendedName>
        <fullName evidence="2 14">Guanylate cyclase</fullName>
        <ecNumber evidence="2 14">4.6.1.2</ecNumber>
    </recommendedName>
</protein>
<evidence type="ECO:0000256" key="1">
    <source>
        <dbReference type="ARBA" id="ARBA00004479"/>
    </source>
</evidence>
<dbReference type="EC" id="4.6.1.2" evidence="2 14"/>
<evidence type="ECO:0000256" key="10">
    <source>
        <dbReference type="ARBA" id="ARBA00023180"/>
    </source>
</evidence>
<dbReference type="FunFam" id="3.30.70.1230:FF:000004">
    <property type="entry name" value="Guanylate cyclase"/>
    <property type="match status" value="1"/>
</dbReference>
<dbReference type="InterPro" id="IPR018297">
    <property type="entry name" value="A/G_cyclase_CS"/>
</dbReference>
<dbReference type="RefSeq" id="XP_009048819.1">
    <property type="nucleotide sequence ID" value="XM_009050571.1"/>
</dbReference>
<feature type="transmembrane region" description="Helical" evidence="16">
    <location>
        <begin position="226"/>
        <end position="247"/>
    </location>
</feature>
<evidence type="ECO:0000256" key="16">
    <source>
        <dbReference type="SAM" id="Phobius"/>
    </source>
</evidence>
<dbReference type="InterPro" id="IPR050401">
    <property type="entry name" value="Cyclic_nucleotide_synthase"/>
</dbReference>
<dbReference type="InterPro" id="IPR001245">
    <property type="entry name" value="Ser-Thr/Tyr_kinase_cat_dom"/>
</dbReference>
<dbReference type="GO" id="GO:0004383">
    <property type="term" value="F:guanylate cyclase activity"/>
    <property type="evidence" value="ECO:0007669"/>
    <property type="project" value="UniProtKB-EC"/>
</dbReference>
<evidence type="ECO:0000313" key="20">
    <source>
        <dbReference type="Proteomes" id="UP000030746"/>
    </source>
</evidence>
<evidence type="ECO:0000256" key="5">
    <source>
        <dbReference type="ARBA" id="ARBA00022741"/>
    </source>
</evidence>
<accession>V4CFA4</accession>
<evidence type="ECO:0000256" key="15">
    <source>
        <dbReference type="SAM" id="MobiDB-lite"/>
    </source>
</evidence>
<keyword evidence="3 16" id="KW-0812">Transmembrane</keyword>
<gene>
    <name evidence="19" type="ORF">LOTGIDRAFT_112412</name>
</gene>
<feature type="domain" description="Guanylate cyclase" evidence="18">
    <location>
        <begin position="630"/>
        <end position="759"/>
    </location>
</feature>
<dbReference type="HOGENOM" id="CLU_001072_9_0_1"/>
<sequence>VTTWHDLTNVNYHCWPYTASASSPIPFSSCPGIDIRWIIEPPDDIKVEQYFNTSYELILHPQFYPWAISQSIFDAANGTGISDPAEAQQWCETVVCPSVQKSTPDNCCIHHVNVHSCPLSEKDSVKDGLCGPWIPPSGSIFTHSQVMVGPPTTGNWTSLVAGLYTEGHTSIIAHFKVAKMHIAVEKTVHVLPKTVCGDERCEDDEGEDCLTCPKDCGSCPLTDWEIALIVVALVILAVIFIIIIAYFRYQQRKLLWDESWIISNDEIKEDIGLRGMFGSMLTVNTSDSRSSVNTSSMSDSARRRQIFANTAIYKGRTVAVKKIQKNDFKLSLEIRSEVKAVREMDHPNLCKFVGGCIDIPDVAIVTEYCPKGSLNDVLLNDEIPLNWAFRFSLASDISRGMSYLHSRGMVHGRLTSSNCVVDDRWTVKVTDFGLPTYRAVDVTCDEDKQEQVYKETARDVYIAPEIRKGVTRSSCPGDVYSFSVLLVEIANRNDPYGDEDRSVLPGDWKPPLPEEDATVDKESRCPCPFEYCSLIKDCWNNEPEERPTFDTIKKTIYKINPNKLSAVDLIMHMMEKYSKHLESIVVDRTRDLVAEKQKTDKLLYSMLPKPVADQLRQGTVVNAESFDECTIYFSDVVGFTTLSGKSTAMQVIALLNKLYTTFDEIIDQFDVYKVETIGDAYMVVSGVPIKTEFHAREISNMSLEIVAACKKFVIPHLPDELLQIRVGLHSGPVCTGVVGLKMPRYCLFGDTVNTASRMESNGAAYRIHISSSTHDHLEMIGGYIFECRGAIPIKGKGEMVTWWLLSKTPEISSSSGSNFSMSTQGSRPSSALSSHSKTKLVYVQESGTVLSVVIFFKYCQTGLVT</sequence>
<evidence type="ECO:0000313" key="19">
    <source>
        <dbReference type="EMBL" id="ESP00700.1"/>
    </source>
</evidence>
<evidence type="ECO:0000259" key="17">
    <source>
        <dbReference type="PROSITE" id="PS50011"/>
    </source>
</evidence>
<dbReference type="GO" id="GO:0035556">
    <property type="term" value="P:intracellular signal transduction"/>
    <property type="evidence" value="ECO:0007669"/>
    <property type="project" value="InterPro"/>
</dbReference>
<evidence type="ECO:0000256" key="4">
    <source>
        <dbReference type="ARBA" id="ARBA00022729"/>
    </source>
</evidence>
<dbReference type="OrthoDB" id="1890790at2759"/>
<dbReference type="Gene3D" id="3.30.70.1230">
    <property type="entry name" value="Nucleotide cyclase"/>
    <property type="match status" value="1"/>
</dbReference>
<keyword evidence="11 13" id="KW-0456">Lyase</keyword>
<dbReference type="SMART" id="SM00044">
    <property type="entry name" value="CYCc"/>
    <property type="match status" value="1"/>
</dbReference>
<keyword evidence="7" id="KW-0342">GTP-binding</keyword>
<keyword evidence="8 16" id="KW-0472">Membrane</keyword>
<dbReference type="GO" id="GO:0005524">
    <property type="term" value="F:ATP binding"/>
    <property type="evidence" value="ECO:0007669"/>
    <property type="project" value="InterPro"/>
</dbReference>
<feature type="region of interest" description="Disordered" evidence="15">
    <location>
        <begin position="500"/>
        <end position="519"/>
    </location>
</feature>
<evidence type="ECO:0000256" key="12">
    <source>
        <dbReference type="ARBA" id="ARBA00023293"/>
    </source>
</evidence>
<evidence type="ECO:0000259" key="18">
    <source>
        <dbReference type="PROSITE" id="PS50125"/>
    </source>
</evidence>
<dbReference type="OMA" id="QINWTAK"/>
<evidence type="ECO:0000256" key="14">
    <source>
        <dbReference type="RuleBase" id="RU003431"/>
    </source>
</evidence>
<dbReference type="PANTHER" id="PTHR11920">
    <property type="entry name" value="GUANYLYL CYCLASE"/>
    <property type="match status" value="1"/>
</dbReference>
<keyword evidence="5" id="KW-0547">Nucleotide-binding</keyword>
<comment type="catalytic activity">
    <reaction evidence="14">
        <text>GTP = 3',5'-cyclic GMP + diphosphate</text>
        <dbReference type="Rhea" id="RHEA:13665"/>
        <dbReference type="ChEBI" id="CHEBI:33019"/>
        <dbReference type="ChEBI" id="CHEBI:37565"/>
        <dbReference type="ChEBI" id="CHEBI:57746"/>
        <dbReference type="EC" id="4.6.1.2"/>
    </reaction>
</comment>
<dbReference type="SUPFAM" id="SSF55073">
    <property type="entry name" value="Nucleotide cyclase"/>
    <property type="match status" value="1"/>
</dbReference>
<dbReference type="PROSITE" id="PS50125">
    <property type="entry name" value="GUANYLATE_CYCLASE_2"/>
    <property type="match status" value="1"/>
</dbReference>
<evidence type="ECO:0000256" key="13">
    <source>
        <dbReference type="RuleBase" id="RU000405"/>
    </source>
</evidence>
<dbReference type="InterPro" id="IPR000719">
    <property type="entry name" value="Prot_kinase_dom"/>
</dbReference>
<dbReference type="Pfam" id="PF07701">
    <property type="entry name" value="HNOBA"/>
    <property type="match status" value="1"/>
</dbReference>
<dbReference type="Gene3D" id="1.10.510.10">
    <property type="entry name" value="Transferase(Phosphotransferase) domain 1"/>
    <property type="match status" value="1"/>
</dbReference>
<dbReference type="Pfam" id="PF07714">
    <property type="entry name" value="PK_Tyr_Ser-Thr"/>
    <property type="match status" value="1"/>
</dbReference>
<dbReference type="GO" id="GO:0005886">
    <property type="term" value="C:plasma membrane"/>
    <property type="evidence" value="ECO:0007669"/>
    <property type="project" value="TreeGrafter"/>
</dbReference>
<dbReference type="PANTHER" id="PTHR11920:SF507">
    <property type="entry name" value="GUANYLATE CYCLASE"/>
    <property type="match status" value="1"/>
</dbReference>
<dbReference type="Gene3D" id="6.10.250.780">
    <property type="match status" value="1"/>
</dbReference>
<dbReference type="GO" id="GO:0001653">
    <property type="term" value="F:peptide receptor activity"/>
    <property type="evidence" value="ECO:0007669"/>
    <property type="project" value="TreeGrafter"/>
</dbReference>
<dbReference type="AlphaFoldDB" id="V4CFA4"/>
<keyword evidence="9" id="KW-0675">Receptor</keyword>
<comment type="subcellular location">
    <subcellularLocation>
        <location evidence="1">Membrane</location>
        <topology evidence="1">Single-pass type I membrane protein</topology>
    </subcellularLocation>
</comment>
<dbReference type="InterPro" id="IPR011645">
    <property type="entry name" value="HNOB_dom_associated"/>
</dbReference>
<feature type="domain" description="Protein kinase" evidence="17">
    <location>
        <begin position="266"/>
        <end position="558"/>
    </location>
</feature>
<keyword evidence="10" id="KW-0325">Glycoprotein</keyword>
<evidence type="ECO:0000256" key="2">
    <source>
        <dbReference type="ARBA" id="ARBA00012202"/>
    </source>
</evidence>
<keyword evidence="4" id="KW-0732">Signal</keyword>
<name>V4CFA4_LOTGI</name>
<evidence type="ECO:0000256" key="9">
    <source>
        <dbReference type="ARBA" id="ARBA00023170"/>
    </source>
</evidence>
<keyword evidence="6 16" id="KW-1133">Transmembrane helix</keyword>
<dbReference type="EMBL" id="KB200701">
    <property type="protein sequence ID" value="ESP00700.1"/>
    <property type="molecule type" value="Genomic_DNA"/>
</dbReference>
<dbReference type="PROSITE" id="PS00452">
    <property type="entry name" value="GUANYLATE_CYCLASE_1"/>
    <property type="match status" value="1"/>
</dbReference>
<evidence type="ECO:0000256" key="7">
    <source>
        <dbReference type="ARBA" id="ARBA00023134"/>
    </source>
</evidence>
<keyword evidence="12 14" id="KW-0141">cGMP biosynthesis</keyword>